<dbReference type="AlphaFoldDB" id="A0A382W4H0"/>
<protein>
    <submittedName>
        <fullName evidence="1">Uncharacterized protein</fullName>
    </submittedName>
</protein>
<sequence length="43" mass="4870">MFIINAVFVERAAETLDCSAPYLLVGKKWIDHSATILDYPMPE</sequence>
<evidence type="ECO:0000313" key="1">
    <source>
        <dbReference type="EMBL" id="SVD53677.1"/>
    </source>
</evidence>
<proteinExistence type="predicted"/>
<accession>A0A382W4H0</accession>
<dbReference type="EMBL" id="UINC01156962">
    <property type="protein sequence ID" value="SVD53677.1"/>
    <property type="molecule type" value="Genomic_DNA"/>
</dbReference>
<name>A0A382W4H0_9ZZZZ</name>
<gene>
    <name evidence="1" type="ORF">METZ01_LOCUS406531</name>
</gene>
<organism evidence="1">
    <name type="scientific">marine metagenome</name>
    <dbReference type="NCBI Taxonomy" id="408172"/>
    <lineage>
        <taxon>unclassified sequences</taxon>
        <taxon>metagenomes</taxon>
        <taxon>ecological metagenomes</taxon>
    </lineage>
</organism>
<reference evidence="1" key="1">
    <citation type="submission" date="2018-05" db="EMBL/GenBank/DDBJ databases">
        <authorList>
            <person name="Lanie J.A."/>
            <person name="Ng W.-L."/>
            <person name="Kazmierczak K.M."/>
            <person name="Andrzejewski T.M."/>
            <person name="Davidsen T.M."/>
            <person name="Wayne K.J."/>
            <person name="Tettelin H."/>
            <person name="Glass J.I."/>
            <person name="Rusch D."/>
            <person name="Podicherti R."/>
            <person name="Tsui H.-C.T."/>
            <person name="Winkler M.E."/>
        </authorList>
    </citation>
    <scope>NUCLEOTIDE SEQUENCE</scope>
</reference>